<evidence type="ECO:0000313" key="3">
    <source>
        <dbReference type="Proteomes" id="UP001630127"/>
    </source>
</evidence>
<dbReference type="Proteomes" id="UP001630127">
    <property type="component" value="Unassembled WGS sequence"/>
</dbReference>
<gene>
    <name evidence="2" type="ORF">ACH5RR_007282</name>
</gene>
<reference evidence="2 3" key="1">
    <citation type="submission" date="2024-11" db="EMBL/GenBank/DDBJ databases">
        <title>A near-complete genome assembly of Cinchona calisaya.</title>
        <authorList>
            <person name="Lian D.C."/>
            <person name="Zhao X.W."/>
            <person name="Wei L."/>
        </authorList>
    </citation>
    <scope>NUCLEOTIDE SEQUENCE [LARGE SCALE GENOMIC DNA]</scope>
    <source>
        <tissue evidence="2">Nenye</tissue>
    </source>
</reference>
<dbReference type="EMBL" id="JBJUIK010000003">
    <property type="protein sequence ID" value="KAL3533761.1"/>
    <property type="molecule type" value="Genomic_DNA"/>
</dbReference>
<evidence type="ECO:0000256" key="1">
    <source>
        <dbReference type="SAM" id="Phobius"/>
    </source>
</evidence>
<keyword evidence="1" id="KW-0472">Membrane</keyword>
<dbReference type="AlphaFoldDB" id="A0ABD3ARD4"/>
<proteinExistence type="predicted"/>
<protein>
    <submittedName>
        <fullName evidence="2">Uncharacterized protein</fullName>
    </submittedName>
</protein>
<feature type="transmembrane region" description="Helical" evidence="1">
    <location>
        <begin position="65"/>
        <end position="85"/>
    </location>
</feature>
<keyword evidence="3" id="KW-1185">Reference proteome</keyword>
<evidence type="ECO:0000313" key="2">
    <source>
        <dbReference type="EMBL" id="KAL3533761.1"/>
    </source>
</evidence>
<keyword evidence="1" id="KW-1133">Transmembrane helix</keyword>
<organism evidence="2 3">
    <name type="scientific">Cinchona calisaya</name>
    <dbReference type="NCBI Taxonomy" id="153742"/>
    <lineage>
        <taxon>Eukaryota</taxon>
        <taxon>Viridiplantae</taxon>
        <taxon>Streptophyta</taxon>
        <taxon>Embryophyta</taxon>
        <taxon>Tracheophyta</taxon>
        <taxon>Spermatophyta</taxon>
        <taxon>Magnoliopsida</taxon>
        <taxon>eudicotyledons</taxon>
        <taxon>Gunneridae</taxon>
        <taxon>Pentapetalae</taxon>
        <taxon>asterids</taxon>
        <taxon>lamiids</taxon>
        <taxon>Gentianales</taxon>
        <taxon>Rubiaceae</taxon>
        <taxon>Cinchonoideae</taxon>
        <taxon>Cinchoneae</taxon>
        <taxon>Cinchona</taxon>
    </lineage>
</organism>
<comment type="caution">
    <text evidence="2">The sequence shown here is derived from an EMBL/GenBank/DDBJ whole genome shotgun (WGS) entry which is preliminary data.</text>
</comment>
<sequence>MAMISSVLGSANMLDLHCWCVAEFDVLRDNWTSMNRSSRPGVVDFCCMDFGSKEWIRAILGAARLFWQLNCYCLIVLAVGFFLGVHGITSMALEIQVLMRDFIWDVGERVPVHPIPSKQLMAYFSGLCILLGS</sequence>
<accession>A0ABD3ARD4</accession>
<name>A0ABD3ARD4_9GENT</name>
<keyword evidence="1" id="KW-0812">Transmembrane</keyword>